<reference evidence="1" key="2">
    <citation type="journal article" date="2015" name="Data Brief">
        <title>Shoot transcriptome of the giant reed, Arundo donax.</title>
        <authorList>
            <person name="Barrero R.A."/>
            <person name="Guerrero F.D."/>
            <person name="Moolhuijzen P."/>
            <person name="Goolsby J.A."/>
            <person name="Tidwell J."/>
            <person name="Bellgard S.E."/>
            <person name="Bellgard M.I."/>
        </authorList>
    </citation>
    <scope>NUCLEOTIDE SEQUENCE</scope>
    <source>
        <tissue evidence="1">Shoot tissue taken approximately 20 cm above the soil surface</tissue>
    </source>
</reference>
<sequence length="37" mass="4443">MMFYIYHLGFDILVVQLFFTGKHRTLDNQGGQNLMFF</sequence>
<evidence type="ECO:0000313" key="1">
    <source>
        <dbReference type="EMBL" id="JAE24957.1"/>
    </source>
</evidence>
<proteinExistence type="predicted"/>
<dbReference type="EMBL" id="GBRH01172939">
    <property type="protein sequence ID" value="JAE24957.1"/>
    <property type="molecule type" value="Transcribed_RNA"/>
</dbReference>
<protein>
    <submittedName>
        <fullName evidence="1">Uncharacterized protein</fullName>
    </submittedName>
</protein>
<organism evidence="1">
    <name type="scientific">Arundo donax</name>
    <name type="common">Giant reed</name>
    <name type="synonym">Donax arundinaceus</name>
    <dbReference type="NCBI Taxonomy" id="35708"/>
    <lineage>
        <taxon>Eukaryota</taxon>
        <taxon>Viridiplantae</taxon>
        <taxon>Streptophyta</taxon>
        <taxon>Embryophyta</taxon>
        <taxon>Tracheophyta</taxon>
        <taxon>Spermatophyta</taxon>
        <taxon>Magnoliopsida</taxon>
        <taxon>Liliopsida</taxon>
        <taxon>Poales</taxon>
        <taxon>Poaceae</taxon>
        <taxon>PACMAD clade</taxon>
        <taxon>Arundinoideae</taxon>
        <taxon>Arundineae</taxon>
        <taxon>Arundo</taxon>
    </lineage>
</organism>
<accession>A0A0A9GKD2</accession>
<dbReference type="AlphaFoldDB" id="A0A0A9GKD2"/>
<name>A0A0A9GKD2_ARUDO</name>
<reference evidence="1" key="1">
    <citation type="submission" date="2014-09" db="EMBL/GenBank/DDBJ databases">
        <authorList>
            <person name="Magalhaes I.L.F."/>
            <person name="Oliveira U."/>
            <person name="Santos F.R."/>
            <person name="Vidigal T.H.D.A."/>
            <person name="Brescovit A.D."/>
            <person name="Santos A.J."/>
        </authorList>
    </citation>
    <scope>NUCLEOTIDE SEQUENCE</scope>
    <source>
        <tissue evidence="1">Shoot tissue taken approximately 20 cm above the soil surface</tissue>
    </source>
</reference>